<organism evidence="2 3">
    <name type="scientific">Actinoplanes couchii</name>
    <dbReference type="NCBI Taxonomy" id="403638"/>
    <lineage>
        <taxon>Bacteria</taxon>
        <taxon>Bacillati</taxon>
        <taxon>Actinomycetota</taxon>
        <taxon>Actinomycetes</taxon>
        <taxon>Micromonosporales</taxon>
        <taxon>Micromonosporaceae</taxon>
        <taxon>Actinoplanes</taxon>
    </lineage>
</organism>
<keyword evidence="1" id="KW-1133">Transmembrane helix</keyword>
<gene>
    <name evidence="2" type="ORF">Aco03nite_002410</name>
</gene>
<dbReference type="Proteomes" id="UP000612282">
    <property type="component" value="Unassembled WGS sequence"/>
</dbReference>
<comment type="caution">
    <text evidence="2">The sequence shown here is derived from an EMBL/GenBank/DDBJ whole genome shotgun (WGS) entry which is preliminary data.</text>
</comment>
<evidence type="ECO:0000256" key="1">
    <source>
        <dbReference type="SAM" id="Phobius"/>
    </source>
</evidence>
<dbReference type="RefSeq" id="WP_203792668.1">
    <property type="nucleotide sequence ID" value="NZ_BAAAQE010000090.1"/>
</dbReference>
<dbReference type="EMBL" id="BOMG01000006">
    <property type="protein sequence ID" value="GID51837.1"/>
    <property type="molecule type" value="Genomic_DNA"/>
</dbReference>
<reference evidence="2 3" key="1">
    <citation type="submission" date="2021-01" db="EMBL/GenBank/DDBJ databases">
        <title>Whole genome shotgun sequence of Actinoplanes couchii NBRC 106145.</title>
        <authorList>
            <person name="Komaki H."/>
            <person name="Tamura T."/>
        </authorList>
    </citation>
    <scope>NUCLEOTIDE SEQUENCE [LARGE SCALE GENOMIC DNA]</scope>
    <source>
        <strain evidence="2 3">NBRC 106145</strain>
    </source>
</reference>
<protein>
    <submittedName>
        <fullName evidence="2">Uncharacterized protein</fullName>
    </submittedName>
</protein>
<keyword evidence="3" id="KW-1185">Reference proteome</keyword>
<evidence type="ECO:0000313" key="3">
    <source>
        <dbReference type="Proteomes" id="UP000612282"/>
    </source>
</evidence>
<name>A0ABQ3WZZ6_9ACTN</name>
<keyword evidence="1" id="KW-0812">Transmembrane</keyword>
<feature type="transmembrane region" description="Helical" evidence="1">
    <location>
        <begin position="42"/>
        <end position="65"/>
    </location>
</feature>
<keyword evidence="1" id="KW-0472">Membrane</keyword>
<sequence length="66" mass="7380">MPNPEEKSRWGQVGNRLLTAVGDWTAPTPPDRPGWSDANMNLLVRIVTAVTAAVFLLAMFVIWLMR</sequence>
<evidence type="ECO:0000313" key="2">
    <source>
        <dbReference type="EMBL" id="GID51837.1"/>
    </source>
</evidence>
<proteinExistence type="predicted"/>
<accession>A0ABQ3WZZ6</accession>